<feature type="compositionally biased region" description="Acidic residues" evidence="1">
    <location>
        <begin position="231"/>
        <end position="240"/>
    </location>
</feature>
<feature type="region of interest" description="Disordered" evidence="1">
    <location>
        <begin position="114"/>
        <end position="264"/>
    </location>
</feature>
<dbReference type="WBParaSite" id="PgB39_g003_t15">
    <property type="protein sequence ID" value="PgB39_g003_t15"/>
    <property type="gene ID" value="PgB39_g003"/>
</dbReference>
<feature type="compositionally biased region" description="Basic and acidic residues" evidence="1">
    <location>
        <begin position="432"/>
        <end position="442"/>
    </location>
</feature>
<evidence type="ECO:0000256" key="1">
    <source>
        <dbReference type="SAM" id="MobiDB-lite"/>
    </source>
</evidence>
<reference evidence="3" key="1">
    <citation type="submission" date="2022-11" db="UniProtKB">
        <authorList>
            <consortium name="WormBaseParasite"/>
        </authorList>
    </citation>
    <scope>IDENTIFICATION</scope>
</reference>
<organism evidence="2 3">
    <name type="scientific">Parascaris univalens</name>
    <name type="common">Nematode worm</name>
    <dbReference type="NCBI Taxonomy" id="6257"/>
    <lineage>
        <taxon>Eukaryota</taxon>
        <taxon>Metazoa</taxon>
        <taxon>Ecdysozoa</taxon>
        <taxon>Nematoda</taxon>
        <taxon>Chromadorea</taxon>
        <taxon>Rhabditida</taxon>
        <taxon>Spirurina</taxon>
        <taxon>Ascaridomorpha</taxon>
        <taxon>Ascaridoidea</taxon>
        <taxon>Ascarididae</taxon>
        <taxon>Parascaris</taxon>
    </lineage>
</organism>
<feature type="region of interest" description="Disordered" evidence="1">
    <location>
        <begin position="32"/>
        <end position="55"/>
    </location>
</feature>
<name>A0A915A1B8_PARUN</name>
<feature type="compositionally biased region" description="Basic and acidic residues" evidence="1">
    <location>
        <begin position="398"/>
        <end position="416"/>
    </location>
</feature>
<feature type="compositionally biased region" description="Low complexity" evidence="1">
    <location>
        <begin position="115"/>
        <end position="144"/>
    </location>
</feature>
<feature type="region of interest" description="Disordered" evidence="1">
    <location>
        <begin position="284"/>
        <end position="312"/>
    </location>
</feature>
<feature type="compositionally biased region" description="Basic and acidic residues" evidence="1">
    <location>
        <begin position="170"/>
        <end position="182"/>
    </location>
</feature>
<feature type="compositionally biased region" description="Basic and acidic residues" evidence="1">
    <location>
        <begin position="211"/>
        <end position="223"/>
    </location>
</feature>
<accession>A0A915A1B8</accession>
<evidence type="ECO:0000313" key="2">
    <source>
        <dbReference type="Proteomes" id="UP000887569"/>
    </source>
</evidence>
<proteinExistence type="predicted"/>
<keyword evidence="2" id="KW-1185">Reference proteome</keyword>
<feature type="compositionally biased region" description="Polar residues" evidence="1">
    <location>
        <begin position="241"/>
        <end position="260"/>
    </location>
</feature>
<feature type="compositionally biased region" description="Basic and acidic residues" evidence="1">
    <location>
        <begin position="475"/>
        <end position="499"/>
    </location>
</feature>
<feature type="compositionally biased region" description="Basic residues" evidence="1">
    <location>
        <begin position="145"/>
        <end position="154"/>
    </location>
</feature>
<sequence length="523" mass="58050">FSIWFLMLDGWRLSAAFLGSVWTVLVGAMDRGAPSKSKGNQRTRSSSGGTQERARGNLSISKLRFAKLRQRIPKSSELEERTVFEKVDAKFCPARSKAKKKKSALKWKDAENNFSMSIGKGSSSSKSVTTSTSETKSSKSSISNRKLHSSKSKKATSEKSNKAAKPSRRMPKEIIRQRKHMLEVTGSSAERGVDEKTGGTMRQAASASKGNKSESYQHQKMREQSTITDDGGTDYEEESSSDSGRSTTFLETKKGSSITATKLPLTEEPSIYIDSAMRKQAIKTAGAAKTEGRKISVREEKQGHKISIKEEKKEYEGEHLNRELLLMKSNEEAGIRKAEGIAKKYKRLRSVGESVMQNENSSDRKVKSGEGHRPTRAHMSGIGKEKKSGMEKAPPPTERCEEEQQRAKNLLEEDNKHGCKLKEDVACIKVDKNVIRDAEQDKTVPSTSSENGVIRKKEKKKHAEKPSFQELQAIHAREEQGSDILGGERSHKMLRDKCAVENTQESPPAKSQPEGRSTATPSR</sequence>
<protein>
    <submittedName>
        <fullName evidence="3">Uncharacterized protein</fullName>
    </submittedName>
</protein>
<dbReference type="Proteomes" id="UP000887569">
    <property type="component" value="Unplaced"/>
</dbReference>
<feature type="compositionally biased region" description="Polar residues" evidence="1">
    <location>
        <begin position="514"/>
        <end position="523"/>
    </location>
</feature>
<feature type="compositionally biased region" description="Basic and acidic residues" evidence="1">
    <location>
        <begin position="361"/>
        <end position="373"/>
    </location>
</feature>
<feature type="compositionally biased region" description="Basic and acidic residues" evidence="1">
    <location>
        <begin position="290"/>
        <end position="312"/>
    </location>
</feature>
<dbReference type="AlphaFoldDB" id="A0A915A1B8"/>
<feature type="region of interest" description="Disordered" evidence="1">
    <location>
        <begin position="432"/>
        <end position="523"/>
    </location>
</feature>
<feature type="compositionally biased region" description="Basic residues" evidence="1">
    <location>
        <begin position="454"/>
        <end position="463"/>
    </location>
</feature>
<feature type="region of interest" description="Disordered" evidence="1">
    <location>
        <begin position="351"/>
        <end position="416"/>
    </location>
</feature>
<evidence type="ECO:0000313" key="3">
    <source>
        <dbReference type="WBParaSite" id="PgB39_g003_t15"/>
    </source>
</evidence>
<feature type="compositionally biased region" description="Polar residues" evidence="1">
    <location>
        <begin position="37"/>
        <end position="50"/>
    </location>
</feature>